<reference evidence="1 2" key="2">
    <citation type="journal article" date="2022" name="Mol. Ecol. Resour.">
        <title>The genomes of chicory, endive, great burdock and yacon provide insights into Asteraceae paleo-polyploidization history and plant inulin production.</title>
        <authorList>
            <person name="Fan W."/>
            <person name="Wang S."/>
            <person name="Wang H."/>
            <person name="Wang A."/>
            <person name="Jiang F."/>
            <person name="Liu H."/>
            <person name="Zhao H."/>
            <person name="Xu D."/>
            <person name="Zhang Y."/>
        </authorList>
    </citation>
    <scope>NUCLEOTIDE SEQUENCE [LARGE SCALE GENOMIC DNA]</scope>
    <source>
        <strain evidence="2">cv. Yunnan</strain>
        <tissue evidence="1">Leaves</tissue>
    </source>
</reference>
<evidence type="ECO:0000313" key="2">
    <source>
        <dbReference type="Proteomes" id="UP001056120"/>
    </source>
</evidence>
<dbReference type="EMBL" id="CM042027">
    <property type="protein sequence ID" value="KAI3802407.1"/>
    <property type="molecule type" value="Genomic_DNA"/>
</dbReference>
<dbReference type="Proteomes" id="UP001056120">
    <property type="component" value="Linkage Group LG10"/>
</dbReference>
<keyword evidence="2" id="KW-1185">Reference proteome</keyword>
<accession>A0ACB9I5R5</accession>
<sequence>MKVTFVADEMFWLCAVSMLPTYGQYKPSEKMRQRNDLMRWLMPPAVQVSLASQLQGIRLDSRPSSGELSSQLPQGGGELAAVA</sequence>
<reference evidence="2" key="1">
    <citation type="journal article" date="2022" name="Mol. Ecol. Resour.">
        <title>The genomes of chicory, endive, great burdock and yacon provide insights into Asteraceae palaeo-polyploidization history and plant inulin production.</title>
        <authorList>
            <person name="Fan W."/>
            <person name="Wang S."/>
            <person name="Wang H."/>
            <person name="Wang A."/>
            <person name="Jiang F."/>
            <person name="Liu H."/>
            <person name="Zhao H."/>
            <person name="Xu D."/>
            <person name="Zhang Y."/>
        </authorList>
    </citation>
    <scope>NUCLEOTIDE SEQUENCE [LARGE SCALE GENOMIC DNA]</scope>
    <source>
        <strain evidence="2">cv. Yunnan</strain>
    </source>
</reference>
<proteinExistence type="predicted"/>
<name>A0ACB9I5R5_9ASTR</name>
<protein>
    <submittedName>
        <fullName evidence="1">Uncharacterized protein</fullName>
    </submittedName>
</protein>
<comment type="caution">
    <text evidence="1">The sequence shown here is derived from an EMBL/GenBank/DDBJ whole genome shotgun (WGS) entry which is preliminary data.</text>
</comment>
<gene>
    <name evidence="1" type="ORF">L1987_30539</name>
</gene>
<organism evidence="1 2">
    <name type="scientific">Smallanthus sonchifolius</name>
    <dbReference type="NCBI Taxonomy" id="185202"/>
    <lineage>
        <taxon>Eukaryota</taxon>
        <taxon>Viridiplantae</taxon>
        <taxon>Streptophyta</taxon>
        <taxon>Embryophyta</taxon>
        <taxon>Tracheophyta</taxon>
        <taxon>Spermatophyta</taxon>
        <taxon>Magnoliopsida</taxon>
        <taxon>eudicotyledons</taxon>
        <taxon>Gunneridae</taxon>
        <taxon>Pentapetalae</taxon>
        <taxon>asterids</taxon>
        <taxon>campanulids</taxon>
        <taxon>Asterales</taxon>
        <taxon>Asteraceae</taxon>
        <taxon>Asteroideae</taxon>
        <taxon>Heliantheae alliance</taxon>
        <taxon>Millerieae</taxon>
        <taxon>Smallanthus</taxon>
    </lineage>
</organism>
<evidence type="ECO:0000313" key="1">
    <source>
        <dbReference type="EMBL" id="KAI3802407.1"/>
    </source>
</evidence>